<keyword evidence="3" id="KW-1185">Reference proteome</keyword>
<dbReference type="InterPro" id="IPR046697">
    <property type="entry name" value="DUF6567"/>
</dbReference>
<evidence type="ECO:0000256" key="1">
    <source>
        <dbReference type="SAM" id="SignalP"/>
    </source>
</evidence>
<reference evidence="2 3" key="1">
    <citation type="submission" date="2017-11" db="EMBL/GenBank/DDBJ databases">
        <title>Rhodohalobacter 15182 sp. nov., isolated from a salt lake.</title>
        <authorList>
            <person name="Han S."/>
        </authorList>
    </citation>
    <scope>NUCLEOTIDE SEQUENCE [LARGE SCALE GENOMIC DNA]</scope>
    <source>
        <strain evidence="2 3">15182</strain>
    </source>
</reference>
<dbReference type="EMBL" id="PISP01000001">
    <property type="protein sequence ID" value="PKD45317.1"/>
    <property type="molecule type" value="Genomic_DNA"/>
</dbReference>
<protein>
    <submittedName>
        <fullName evidence="2">Uncharacterized protein</fullName>
    </submittedName>
</protein>
<organism evidence="2 3">
    <name type="scientific">Rhodohalobacter barkolensis</name>
    <dbReference type="NCBI Taxonomy" id="2053187"/>
    <lineage>
        <taxon>Bacteria</taxon>
        <taxon>Pseudomonadati</taxon>
        <taxon>Balneolota</taxon>
        <taxon>Balneolia</taxon>
        <taxon>Balneolales</taxon>
        <taxon>Balneolaceae</taxon>
        <taxon>Rhodohalobacter</taxon>
    </lineage>
</organism>
<keyword evidence="1" id="KW-0732">Signal</keyword>
<accession>A0A2N0VM76</accession>
<feature type="signal peptide" evidence="1">
    <location>
        <begin position="1"/>
        <end position="24"/>
    </location>
</feature>
<dbReference type="Pfam" id="PF20205">
    <property type="entry name" value="DUF6567"/>
    <property type="match status" value="1"/>
</dbReference>
<name>A0A2N0VM76_9BACT</name>
<dbReference type="RefSeq" id="WP_101072889.1">
    <property type="nucleotide sequence ID" value="NZ_PISP01000001.1"/>
</dbReference>
<sequence length="137" mass="14721">MKNSFSILFILAALIFSGCTSTGAFLSANQTIVNLEEGNYTIAATNVMGESEAGYVLGLSYSTGLTAATLAIARVEGTGMLYAEALENLWTNFELSGEDVEGQTLALTNVRYDSDILNLIVYTKVKVTVRADVVRFD</sequence>
<dbReference type="AlphaFoldDB" id="A0A2N0VM76"/>
<comment type="caution">
    <text evidence="2">The sequence shown here is derived from an EMBL/GenBank/DDBJ whole genome shotgun (WGS) entry which is preliminary data.</text>
</comment>
<dbReference type="PROSITE" id="PS51257">
    <property type="entry name" value="PROKAR_LIPOPROTEIN"/>
    <property type="match status" value="1"/>
</dbReference>
<dbReference type="Proteomes" id="UP000233398">
    <property type="component" value="Unassembled WGS sequence"/>
</dbReference>
<feature type="chain" id="PRO_5014670920" evidence="1">
    <location>
        <begin position="25"/>
        <end position="137"/>
    </location>
</feature>
<gene>
    <name evidence="2" type="ORF">CWD77_00795</name>
</gene>
<proteinExistence type="predicted"/>
<evidence type="ECO:0000313" key="2">
    <source>
        <dbReference type="EMBL" id="PKD45317.1"/>
    </source>
</evidence>
<dbReference type="OrthoDB" id="1524677at2"/>
<evidence type="ECO:0000313" key="3">
    <source>
        <dbReference type="Proteomes" id="UP000233398"/>
    </source>
</evidence>